<comment type="caution">
    <text evidence="6">The sequence shown here is derived from an EMBL/GenBank/DDBJ whole genome shotgun (WGS) entry which is preliminary data.</text>
</comment>
<name>A0A8S9SXM0_9CYAN</name>
<gene>
    <name evidence="6" type="ORF">DA73_0400005135</name>
</gene>
<dbReference type="AlphaFoldDB" id="A0A8S9SXM0"/>
<dbReference type="InterPro" id="IPR003593">
    <property type="entry name" value="AAA+_ATPase"/>
</dbReference>
<reference evidence="6" key="1">
    <citation type="journal article" date="2015" name="Genome Announc.">
        <title>Draft Genome Sequence of Tolypothrix boutellei Strain VB521301.</title>
        <authorList>
            <person name="Chandrababunaidu M.M."/>
            <person name="Singh D."/>
            <person name="Sen D."/>
            <person name="Bhan S."/>
            <person name="Das S."/>
            <person name="Gupta A."/>
            <person name="Adhikary S.P."/>
            <person name="Tripathy S."/>
        </authorList>
    </citation>
    <scope>NUCLEOTIDE SEQUENCE</scope>
    <source>
        <strain evidence="6">VB521301</strain>
    </source>
</reference>
<dbReference type="OrthoDB" id="9809379at2"/>
<dbReference type="Pfam" id="PF17862">
    <property type="entry name" value="AAA_lid_3"/>
    <property type="match status" value="1"/>
</dbReference>
<reference evidence="6" key="2">
    <citation type="submission" date="2019-11" db="EMBL/GenBank/DDBJ databases">
        <title>Improved Assembly of Tolypothrix boutellei genome.</title>
        <authorList>
            <person name="Sarangi A.N."/>
            <person name="Mukherjee M."/>
            <person name="Ghosh S."/>
            <person name="Singh D."/>
            <person name="Das A."/>
            <person name="Kant S."/>
            <person name="Prusty A."/>
            <person name="Tripathy S."/>
        </authorList>
    </citation>
    <scope>NUCLEOTIDE SEQUENCE</scope>
    <source>
        <strain evidence="6">VB521301</strain>
    </source>
</reference>
<comment type="similarity">
    <text evidence="3">Belongs to the AAA ATPase family. Highly divergent.</text>
</comment>
<dbReference type="PANTHER" id="PTHR42960">
    <property type="entry name" value="YCF46 PROTEIN"/>
    <property type="match status" value="1"/>
</dbReference>
<dbReference type="InterPro" id="IPR003959">
    <property type="entry name" value="ATPase_AAA_core"/>
</dbReference>
<evidence type="ECO:0000256" key="2">
    <source>
        <dbReference type="ARBA" id="ARBA00022840"/>
    </source>
</evidence>
<keyword evidence="2" id="KW-0067">ATP-binding</keyword>
<dbReference type="Proteomes" id="UP000029738">
    <property type="component" value="Unassembled WGS sequence"/>
</dbReference>
<evidence type="ECO:0000313" key="7">
    <source>
        <dbReference type="Proteomes" id="UP000029738"/>
    </source>
</evidence>
<dbReference type="GO" id="GO:0005524">
    <property type="term" value="F:ATP binding"/>
    <property type="evidence" value="ECO:0007669"/>
    <property type="project" value="UniProtKB-KW"/>
</dbReference>
<dbReference type="SMART" id="SM00382">
    <property type="entry name" value="AAA"/>
    <property type="match status" value="1"/>
</dbReference>
<dbReference type="SUPFAM" id="SSF52540">
    <property type="entry name" value="P-loop containing nucleoside triphosphate hydrolases"/>
    <property type="match status" value="2"/>
</dbReference>
<keyword evidence="7" id="KW-1185">Reference proteome</keyword>
<dbReference type="CDD" id="cd19507">
    <property type="entry name" value="RecA-like_Ycf46-like"/>
    <property type="match status" value="1"/>
</dbReference>
<proteinExistence type="inferred from homology"/>
<evidence type="ECO:0000256" key="1">
    <source>
        <dbReference type="ARBA" id="ARBA00022741"/>
    </source>
</evidence>
<dbReference type="Gene3D" id="3.40.50.300">
    <property type="entry name" value="P-loop containing nucleotide triphosphate hydrolases"/>
    <property type="match status" value="1"/>
</dbReference>
<evidence type="ECO:0000313" key="6">
    <source>
        <dbReference type="EMBL" id="KAF3884910.1"/>
    </source>
</evidence>
<keyword evidence="1" id="KW-0547">Nucleotide-binding</keyword>
<dbReference type="InterPro" id="IPR027417">
    <property type="entry name" value="P-loop_NTPase"/>
</dbReference>
<dbReference type="InterPro" id="IPR052381">
    <property type="entry name" value="AAA_domain_protein"/>
</dbReference>
<dbReference type="Gene3D" id="1.10.8.60">
    <property type="match status" value="1"/>
</dbReference>
<feature type="domain" description="AAA+ ATPase" evidence="5">
    <location>
        <begin position="282"/>
        <end position="419"/>
    </location>
</feature>
<dbReference type="Pfam" id="PF00004">
    <property type="entry name" value="AAA"/>
    <property type="match status" value="1"/>
</dbReference>
<dbReference type="PANTHER" id="PTHR42960:SF1">
    <property type="entry name" value="YCF46 PROTEIN"/>
    <property type="match status" value="1"/>
</dbReference>
<protein>
    <recommendedName>
        <fullName evidence="4">Uncharacterized AAA domain-containing protein ycf46</fullName>
    </recommendedName>
</protein>
<evidence type="ECO:0000259" key="5">
    <source>
        <dbReference type="SMART" id="SM00382"/>
    </source>
</evidence>
<sequence length="545" mass="61438">MTNSWQNGADNAISDGEKKLHIALIDQLDLMLRARYPLLYLIAVEEEPVEEVLLQVASRSQPKRQLLFWDVVRGWSDNATDKGSVMAALSRIAKTDDKQSAIFVLRDLHPFIKSPTSERNAPIVRELRNLARELKRSRNTLILLSNTLELPTELQEEVTVVDFPLPDTSEIDYLIEQLVVPEKLKVTGLAREQLVKACQGLSRTRIQKVLAKALAAKQQVNESDISGVLEEKKLTIRQTGILEFFTPQESLKRVGGLDQLKQWVQLRQDTFTEEARRYGIPNPKGVLLVGIQGTGKSLSAKTIANEWRLPLLRLDSGRLFGGIVGESESRVRQMIQVTEAMAPCVLWIDEIDKAFGNITSGIDGDSGTSRRVFGSLITWMQEKTCPVFIVATANNVQILPAELLRKGRFDEIFFLNLPTEVERQDIFKVHLQRLRPNRLREFNLSLLAKQTSNFSGAEIEQVIVDAMHIAFSGKENGHRRDFTTEDILRAIEQTVPLASIAREQIEGLKQWAARAGARTASHDVQLIQELKQYTLQQGIKPLEVD</sequence>
<evidence type="ECO:0000256" key="4">
    <source>
        <dbReference type="ARBA" id="ARBA00040480"/>
    </source>
</evidence>
<organism evidence="6 7">
    <name type="scientific">Tolypothrix bouteillei VB521301</name>
    <dbReference type="NCBI Taxonomy" id="1479485"/>
    <lineage>
        <taxon>Bacteria</taxon>
        <taxon>Bacillati</taxon>
        <taxon>Cyanobacteriota</taxon>
        <taxon>Cyanophyceae</taxon>
        <taxon>Nostocales</taxon>
        <taxon>Tolypothrichaceae</taxon>
        <taxon>Tolypothrix</taxon>
    </lineage>
</organism>
<dbReference type="EMBL" id="JHEG04000001">
    <property type="protein sequence ID" value="KAF3884910.1"/>
    <property type="molecule type" value="Genomic_DNA"/>
</dbReference>
<dbReference type="RefSeq" id="WP_050046408.1">
    <property type="nucleotide sequence ID" value="NZ_JHEG04000001.1"/>
</dbReference>
<dbReference type="GO" id="GO:0016887">
    <property type="term" value="F:ATP hydrolysis activity"/>
    <property type="evidence" value="ECO:0007669"/>
    <property type="project" value="InterPro"/>
</dbReference>
<accession>A0A8S9SXM0</accession>
<dbReference type="InterPro" id="IPR041569">
    <property type="entry name" value="AAA_lid_3"/>
</dbReference>
<evidence type="ECO:0000256" key="3">
    <source>
        <dbReference type="ARBA" id="ARBA00038088"/>
    </source>
</evidence>